<evidence type="ECO:0000256" key="5">
    <source>
        <dbReference type="RuleBase" id="RU003651"/>
    </source>
</evidence>
<keyword evidence="7" id="KW-0472">Membrane</keyword>
<comment type="similarity">
    <text evidence="5">Belongs to the AAA ATPase family.</text>
</comment>
<dbReference type="PANTHER" id="PTHR45644">
    <property type="entry name" value="AAA ATPASE, PUTATIVE (AFU_ORTHOLOGUE AFUA_2G12920)-RELATED-RELATED"/>
    <property type="match status" value="1"/>
</dbReference>
<dbReference type="PROSITE" id="PS00674">
    <property type="entry name" value="AAA"/>
    <property type="match status" value="1"/>
</dbReference>
<evidence type="ECO:0000256" key="6">
    <source>
        <dbReference type="SAM" id="MobiDB-lite"/>
    </source>
</evidence>
<feature type="transmembrane region" description="Helical" evidence="7">
    <location>
        <begin position="233"/>
        <end position="255"/>
    </location>
</feature>
<dbReference type="InterPro" id="IPR051701">
    <property type="entry name" value="Mito_OM_Translocase_MSP1"/>
</dbReference>
<evidence type="ECO:0000259" key="8">
    <source>
        <dbReference type="SMART" id="SM00382"/>
    </source>
</evidence>
<feature type="region of interest" description="Disordered" evidence="6">
    <location>
        <begin position="1"/>
        <end position="33"/>
    </location>
</feature>
<dbReference type="GO" id="GO:0005524">
    <property type="term" value="F:ATP binding"/>
    <property type="evidence" value="ECO:0007669"/>
    <property type="project" value="UniProtKB-KW"/>
</dbReference>
<dbReference type="PANTHER" id="PTHR45644:SF56">
    <property type="entry name" value="AAA ATPASE, PUTATIVE (AFU_ORTHOLOGUE AFUA_2G12920)-RELATED"/>
    <property type="match status" value="1"/>
</dbReference>
<dbReference type="GO" id="GO:0005741">
    <property type="term" value="C:mitochondrial outer membrane"/>
    <property type="evidence" value="ECO:0007669"/>
    <property type="project" value="TreeGrafter"/>
</dbReference>
<dbReference type="InterPro" id="IPR003960">
    <property type="entry name" value="ATPase_AAA_CS"/>
</dbReference>
<evidence type="ECO:0000256" key="4">
    <source>
        <dbReference type="ARBA" id="ARBA00023128"/>
    </source>
</evidence>
<keyword evidence="2 5" id="KW-0547">Nucleotide-binding</keyword>
<evidence type="ECO:0000256" key="1">
    <source>
        <dbReference type="ARBA" id="ARBA00004173"/>
    </source>
</evidence>
<dbReference type="EMBL" id="JADGJD010002997">
    <property type="protein sequence ID" value="KAJ3026495.1"/>
    <property type="molecule type" value="Genomic_DNA"/>
</dbReference>
<reference evidence="9" key="1">
    <citation type="submission" date="2020-05" db="EMBL/GenBank/DDBJ databases">
        <title>Phylogenomic resolution of chytrid fungi.</title>
        <authorList>
            <person name="Stajich J.E."/>
            <person name="Amses K."/>
            <person name="Simmons R."/>
            <person name="Seto K."/>
            <person name="Myers J."/>
            <person name="Bonds A."/>
            <person name="Quandt C.A."/>
            <person name="Barry K."/>
            <person name="Liu P."/>
            <person name="Grigoriev I."/>
            <person name="Longcore J.E."/>
            <person name="James T.Y."/>
        </authorList>
    </citation>
    <scope>NUCLEOTIDE SEQUENCE</scope>
    <source>
        <strain evidence="9">JEL0318</strain>
    </source>
</reference>
<keyword evidence="3 5" id="KW-0067">ATP-binding</keyword>
<dbReference type="InterPro" id="IPR027417">
    <property type="entry name" value="P-loop_NTPase"/>
</dbReference>
<sequence length="256" mass="28350">RQQQQQAQQQQSSPSQDEDQTEYEPSKIPTDETIPRLLKRLGAPPLNTYEKRIVSTVINPSAIKIGFQDLILPPSTKLLLQTLITLPLLRPDHFQTGILSKHSINGVLLFGPPGTGKTMLAKAVAKSSGARFMSVALSDIFDKYVGEGEKNVKAVFTLARKIQPCVVFLDEVDALFGSRRSEGVGGTRREVINELMSEWDGVGSSNRGVVVMGATNRPFDLDDAILRRMPRRVLGMFFVFFVFLFYRVLGANVGLV</sequence>
<evidence type="ECO:0000256" key="7">
    <source>
        <dbReference type="SAM" id="Phobius"/>
    </source>
</evidence>
<dbReference type="SUPFAM" id="SSF52540">
    <property type="entry name" value="P-loop containing nucleoside triphosphate hydrolases"/>
    <property type="match status" value="1"/>
</dbReference>
<dbReference type="Gene3D" id="3.40.50.300">
    <property type="entry name" value="P-loop containing nucleotide triphosphate hydrolases"/>
    <property type="match status" value="1"/>
</dbReference>
<feature type="domain" description="AAA+ ATPase" evidence="8">
    <location>
        <begin position="103"/>
        <end position="240"/>
    </location>
</feature>
<keyword evidence="7" id="KW-0812">Transmembrane</keyword>
<keyword evidence="10" id="KW-1185">Reference proteome</keyword>
<feature type="compositionally biased region" description="Low complexity" evidence="6">
    <location>
        <begin position="1"/>
        <end position="15"/>
    </location>
</feature>
<dbReference type="InterPro" id="IPR003959">
    <property type="entry name" value="ATPase_AAA_core"/>
</dbReference>
<keyword evidence="4" id="KW-0496">Mitochondrion</keyword>
<feature type="non-terminal residue" evidence="9">
    <location>
        <position position="1"/>
    </location>
</feature>
<accession>A0AAD5S0N0</accession>
<protein>
    <recommendedName>
        <fullName evidence="8">AAA+ ATPase domain-containing protein</fullName>
    </recommendedName>
</protein>
<evidence type="ECO:0000256" key="2">
    <source>
        <dbReference type="ARBA" id="ARBA00022741"/>
    </source>
</evidence>
<dbReference type="InterPro" id="IPR003593">
    <property type="entry name" value="AAA+_ATPase"/>
</dbReference>
<keyword evidence="7" id="KW-1133">Transmembrane helix</keyword>
<dbReference type="GO" id="GO:0016887">
    <property type="term" value="F:ATP hydrolysis activity"/>
    <property type="evidence" value="ECO:0007669"/>
    <property type="project" value="InterPro"/>
</dbReference>
<evidence type="ECO:0000256" key="3">
    <source>
        <dbReference type="ARBA" id="ARBA00022840"/>
    </source>
</evidence>
<comment type="subcellular location">
    <subcellularLocation>
        <location evidence="1">Mitochondrion</location>
    </subcellularLocation>
</comment>
<organism evidence="9 10">
    <name type="scientific">Rhizophlyctis rosea</name>
    <dbReference type="NCBI Taxonomy" id="64517"/>
    <lineage>
        <taxon>Eukaryota</taxon>
        <taxon>Fungi</taxon>
        <taxon>Fungi incertae sedis</taxon>
        <taxon>Chytridiomycota</taxon>
        <taxon>Chytridiomycota incertae sedis</taxon>
        <taxon>Chytridiomycetes</taxon>
        <taxon>Rhizophlyctidales</taxon>
        <taxon>Rhizophlyctidaceae</taxon>
        <taxon>Rhizophlyctis</taxon>
    </lineage>
</organism>
<dbReference type="Pfam" id="PF00004">
    <property type="entry name" value="AAA"/>
    <property type="match status" value="1"/>
</dbReference>
<dbReference type="AlphaFoldDB" id="A0AAD5S0N0"/>
<dbReference type="SMART" id="SM00382">
    <property type="entry name" value="AAA"/>
    <property type="match status" value="1"/>
</dbReference>
<gene>
    <name evidence="9" type="ORF">HK097_006357</name>
</gene>
<dbReference type="Proteomes" id="UP001212841">
    <property type="component" value="Unassembled WGS sequence"/>
</dbReference>
<evidence type="ECO:0000313" key="10">
    <source>
        <dbReference type="Proteomes" id="UP001212841"/>
    </source>
</evidence>
<comment type="caution">
    <text evidence="9">The sequence shown here is derived from an EMBL/GenBank/DDBJ whole genome shotgun (WGS) entry which is preliminary data.</text>
</comment>
<evidence type="ECO:0000313" key="9">
    <source>
        <dbReference type="EMBL" id="KAJ3026495.1"/>
    </source>
</evidence>
<name>A0AAD5S0N0_9FUNG</name>
<proteinExistence type="inferred from homology"/>